<dbReference type="InterPro" id="IPR009057">
    <property type="entry name" value="Homeodomain-like_sf"/>
</dbReference>
<dbReference type="EMBL" id="QMEY01000001">
    <property type="protein sequence ID" value="RBQ22111.1"/>
    <property type="molecule type" value="Genomic_DNA"/>
</dbReference>
<organism evidence="6 7">
    <name type="scientific">Spongiactinospora rosea</name>
    <dbReference type="NCBI Taxonomy" id="2248750"/>
    <lineage>
        <taxon>Bacteria</taxon>
        <taxon>Bacillati</taxon>
        <taxon>Actinomycetota</taxon>
        <taxon>Actinomycetes</taxon>
        <taxon>Streptosporangiales</taxon>
        <taxon>Streptosporangiaceae</taxon>
        <taxon>Spongiactinospora</taxon>
    </lineage>
</organism>
<dbReference type="Proteomes" id="UP000253303">
    <property type="component" value="Unassembled WGS sequence"/>
</dbReference>
<name>A0A366M799_9ACTN</name>
<dbReference type="GO" id="GO:0000976">
    <property type="term" value="F:transcription cis-regulatory region binding"/>
    <property type="evidence" value="ECO:0007669"/>
    <property type="project" value="TreeGrafter"/>
</dbReference>
<accession>A0A366M799</accession>
<feature type="domain" description="HTH tetR-type" evidence="5">
    <location>
        <begin position="14"/>
        <end position="72"/>
    </location>
</feature>
<evidence type="ECO:0000256" key="1">
    <source>
        <dbReference type="ARBA" id="ARBA00023015"/>
    </source>
</evidence>
<sequence>MSRYQARNRRADAVRSRAAILDAALRLLRADPDASVEAIAAAADVTRQTVYAHFRSRERLLAAVVEQVTGETAAAMDAADPDTGPAAEALLRVLDAAARTAERYPGLVQAIVTNPVSPRTDREAHAPISERLIRVIERGRASGEFDAGLPAGWLATVTITLAHAAGEQVAAGLMPPEEAARAMRTTLLRALTPP</sequence>
<dbReference type="PANTHER" id="PTHR30055:SF234">
    <property type="entry name" value="HTH-TYPE TRANSCRIPTIONAL REGULATOR BETI"/>
    <property type="match status" value="1"/>
</dbReference>
<dbReference type="RefSeq" id="WP_113979405.1">
    <property type="nucleotide sequence ID" value="NZ_QMEY01000001.1"/>
</dbReference>
<evidence type="ECO:0000256" key="2">
    <source>
        <dbReference type="ARBA" id="ARBA00023125"/>
    </source>
</evidence>
<dbReference type="SUPFAM" id="SSF46689">
    <property type="entry name" value="Homeodomain-like"/>
    <property type="match status" value="1"/>
</dbReference>
<evidence type="ECO:0000259" key="5">
    <source>
        <dbReference type="PROSITE" id="PS50977"/>
    </source>
</evidence>
<keyword evidence="2 4" id="KW-0238">DNA-binding</keyword>
<dbReference type="AlphaFoldDB" id="A0A366M799"/>
<dbReference type="Pfam" id="PF00440">
    <property type="entry name" value="TetR_N"/>
    <property type="match status" value="1"/>
</dbReference>
<dbReference type="OrthoDB" id="3869819at2"/>
<keyword evidence="1" id="KW-0805">Transcription regulation</keyword>
<dbReference type="SUPFAM" id="SSF48498">
    <property type="entry name" value="Tetracyclin repressor-like, C-terminal domain"/>
    <property type="match status" value="1"/>
</dbReference>
<keyword evidence="7" id="KW-1185">Reference proteome</keyword>
<dbReference type="PROSITE" id="PS50977">
    <property type="entry name" value="HTH_TETR_2"/>
    <property type="match status" value="1"/>
</dbReference>
<dbReference type="PANTHER" id="PTHR30055">
    <property type="entry name" value="HTH-TYPE TRANSCRIPTIONAL REGULATOR RUTR"/>
    <property type="match status" value="1"/>
</dbReference>
<dbReference type="GO" id="GO:0003700">
    <property type="term" value="F:DNA-binding transcription factor activity"/>
    <property type="evidence" value="ECO:0007669"/>
    <property type="project" value="TreeGrafter"/>
</dbReference>
<evidence type="ECO:0000256" key="3">
    <source>
        <dbReference type="ARBA" id="ARBA00023163"/>
    </source>
</evidence>
<protein>
    <submittedName>
        <fullName evidence="6">TetR/AcrR family transcriptional regulator</fullName>
    </submittedName>
</protein>
<feature type="DNA-binding region" description="H-T-H motif" evidence="4">
    <location>
        <begin position="35"/>
        <end position="54"/>
    </location>
</feature>
<comment type="caution">
    <text evidence="6">The sequence shown here is derived from an EMBL/GenBank/DDBJ whole genome shotgun (WGS) entry which is preliminary data.</text>
</comment>
<evidence type="ECO:0000256" key="4">
    <source>
        <dbReference type="PROSITE-ProRule" id="PRU00335"/>
    </source>
</evidence>
<evidence type="ECO:0000313" key="7">
    <source>
        <dbReference type="Proteomes" id="UP000253303"/>
    </source>
</evidence>
<keyword evidence="3" id="KW-0804">Transcription</keyword>
<proteinExistence type="predicted"/>
<gene>
    <name evidence="6" type="ORF">DP939_05495</name>
</gene>
<dbReference type="InterPro" id="IPR001647">
    <property type="entry name" value="HTH_TetR"/>
</dbReference>
<dbReference type="InterPro" id="IPR050109">
    <property type="entry name" value="HTH-type_TetR-like_transc_reg"/>
</dbReference>
<dbReference type="Gene3D" id="1.10.357.10">
    <property type="entry name" value="Tetracycline Repressor, domain 2"/>
    <property type="match status" value="1"/>
</dbReference>
<dbReference type="InterPro" id="IPR036271">
    <property type="entry name" value="Tet_transcr_reg_TetR-rel_C_sf"/>
</dbReference>
<evidence type="ECO:0000313" key="6">
    <source>
        <dbReference type="EMBL" id="RBQ22111.1"/>
    </source>
</evidence>
<reference evidence="6 7" key="1">
    <citation type="submission" date="2018-06" db="EMBL/GenBank/DDBJ databases">
        <title>Sphaerisporangium craniellae sp. nov., isolated from a marine sponge in the South China Sea.</title>
        <authorList>
            <person name="Li L."/>
        </authorList>
    </citation>
    <scope>NUCLEOTIDE SEQUENCE [LARGE SCALE GENOMIC DNA]</scope>
    <source>
        <strain evidence="6 7">LHW63015</strain>
    </source>
</reference>